<dbReference type="EMBL" id="CP034209">
    <property type="protein sequence ID" value="QBZ65073.1"/>
    <property type="molecule type" value="Genomic_DNA"/>
</dbReference>
<accession>A0A4P7NRM6</accession>
<reference evidence="1 2" key="1">
    <citation type="journal article" date="2019" name="Mol. Biol. Evol.">
        <title>Blast fungal genomes show frequent chromosomal changes, gene gains and losses, and effector gene turnover.</title>
        <authorList>
            <person name="Gomez Luciano L.B."/>
            <person name="Jason Tsai I."/>
            <person name="Chuma I."/>
            <person name="Tosa Y."/>
            <person name="Chen Y.H."/>
            <person name="Li J.Y."/>
            <person name="Li M.Y."/>
            <person name="Jade Lu M.Y."/>
            <person name="Nakayashiki H."/>
            <person name="Li W.H."/>
        </authorList>
    </citation>
    <scope>NUCLEOTIDE SEQUENCE [LARGE SCALE GENOMIC DNA]</scope>
    <source>
        <strain evidence="1">MZ5-1-6</strain>
    </source>
</reference>
<dbReference type="AlphaFoldDB" id="A0A4P7NRM6"/>
<feature type="non-terminal residue" evidence="1">
    <location>
        <position position="1"/>
    </location>
</feature>
<name>A0A4P7NRM6_PYROR</name>
<organism evidence="1 2">
    <name type="scientific">Pyricularia oryzae</name>
    <name type="common">Rice blast fungus</name>
    <name type="synonym">Magnaporthe oryzae</name>
    <dbReference type="NCBI Taxonomy" id="318829"/>
    <lineage>
        <taxon>Eukaryota</taxon>
        <taxon>Fungi</taxon>
        <taxon>Dikarya</taxon>
        <taxon>Ascomycota</taxon>
        <taxon>Pezizomycotina</taxon>
        <taxon>Sordariomycetes</taxon>
        <taxon>Sordariomycetidae</taxon>
        <taxon>Magnaporthales</taxon>
        <taxon>Pyriculariaceae</taxon>
        <taxon>Pyricularia</taxon>
    </lineage>
</organism>
<feature type="non-terminal residue" evidence="1">
    <location>
        <position position="138"/>
    </location>
</feature>
<dbReference type="Proteomes" id="UP000294847">
    <property type="component" value="Chromosome 6"/>
</dbReference>
<protein>
    <submittedName>
        <fullName evidence="1">Uncharacterized protein</fullName>
    </submittedName>
</protein>
<evidence type="ECO:0000313" key="2">
    <source>
        <dbReference type="Proteomes" id="UP000294847"/>
    </source>
</evidence>
<proteinExistence type="predicted"/>
<sequence>KCTVEPFKPSSTLGQKPTNIKGLQRLLLPPVNDERQANYIVSKKKEAKRVRACRTDHVICLEPVYDKFLLSLPKTSPTSNRDSSHGEPSLVTAKAKVAAEQYVQGRIMWRWYQTRQTVYKQQSIGPPNLEPSTTPSQS</sequence>
<gene>
    <name evidence="1" type="ORF">PoMZ_06777</name>
</gene>
<evidence type="ECO:0000313" key="1">
    <source>
        <dbReference type="EMBL" id="QBZ65073.1"/>
    </source>
</evidence>